<dbReference type="Gene3D" id="1.20.1600.10">
    <property type="entry name" value="Outer membrane efflux proteins (OEP)"/>
    <property type="match status" value="1"/>
</dbReference>
<dbReference type="Proteomes" id="UP000315901">
    <property type="component" value="Unassembled WGS sequence"/>
</dbReference>
<name>A0A501WYH3_9GAMM</name>
<sequence>MNSTLFNLHGCSAVKDRRVEELTLQYFTRSLVSLSLMAASSLSLANTYPVGLDEVYQAALSVSNEYRATQQEAQSNQALAEAEQKYYMPKVQLTGEWNQYYGAQTPSPETTDALKLNVDMKLWGTGVDDKRSAAQNNTAASELLVTGMELSVYQTVLRYLAKIERTREYLADNEIIAQRLDDYVQKQRNASDEGSSSLSNLKEAELELSKFKDAVSRVRASIDQMFRSLREETNYQTETPEQVGISQTMLTQLLAQDISLVTTEEVWQHNVELRNRTLLLDGQLNTANAQRERFSVSLVNETQLEVLGSDEWESGDVKNASYIGLKATYDLFNYQNSQSQKSAYHLYEAENERVDLLKEQMAAQLNSLQQEFLDTKDKRESLLEQIALNEDLVQTQERELLINKLEYVDIVKSLAGLNDSYAKLLNYDLALIDSVVDTMALRSQRLAIND</sequence>
<dbReference type="SUPFAM" id="SSF56954">
    <property type="entry name" value="Outer membrane efflux proteins (OEP)"/>
    <property type="match status" value="1"/>
</dbReference>
<keyword evidence="1" id="KW-0175">Coiled coil</keyword>
<dbReference type="GO" id="GO:0015562">
    <property type="term" value="F:efflux transmembrane transporter activity"/>
    <property type="evidence" value="ECO:0007669"/>
    <property type="project" value="InterPro"/>
</dbReference>
<gene>
    <name evidence="2" type="ORF">FJM67_05015</name>
</gene>
<comment type="caution">
    <text evidence="2">The sequence shown here is derived from an EMBL/GenBank/DDBJ whole genome shotgun (WGS) entry which is preliminary data.</text>
</comment>
<organism evidence="2 3">
    <name type="scientific">Maribrevibacterium harenarium</name>
    <dbReference type="NCBI Taxonomy" id="2589817"/>
    <lineage>
        <taxon>Bacteria</taxon>
        <taxon>Pseudomonadati</taxon>
        <taxon>Pseudomonadota</taxon>
        <taxon>Gammaproteobacteria</taxon>
        <taxon>Oceanospirillales</taxon>
        <taxon>Oceanospirillaceae</taxon>
        <taxon>Maribrevibacterium</taxon>
    </lineage>
</organism>
<keyword evidence="3" id="KW-1185">Reference proteome</keyword>
<dbReference type="AlphaFoldDB" id="A0A501WYH3"/>
<reference evidence="2 3" key="1">
    <citation type="submission" date="2019-06" db="EMBL/GenBank/DDBJ databases">
        <title>A novel bacterium of genus Marinomonas, isolated from coastal sand.</title>
        <authorList>
            <person name="Huang H."/>
            <person name="Mo K."/>
            <person name="Hu Y."/>
        </authorList>
    </citation>
    <scope>NUCLEOTIDE SEQUENCE [LARGE SCALE GENOMIC DNA]</scope>
    <source>
        <strain evidence="2 3">HB171799</strain>
    </source>
</reference>
<evidence type="ECO:0000256" key="1">
    <source>
        <dbReference type="SAM" id="Coils"/>
    </source>
</evidence>
<accession>A0A501WYH3</accession>
<evidence type="ECO:0000313" key="2">
    <source>
        <dbReference type="EMBL" id="TPE54309.1"/>
    </source>
</evidence>
<protein>
    <recommendedName>
        <fullName evidence="4">TolC family protein</fullName>
    </recommendedName>
</protein>
<evidence type="ECO:0008006" key="4">
    <source>
        <dbReference type="Google" id="ProtNLM"/>
    </source>
</evidence>
<proteinExistence type="predicted"/>
<dbReference type="OrthoDB" id="5914540at2"/>
<evidence type="ECO:0000313" key="3">
    <source>
        <dbReference type="Proteomes" id="UP000315901"/>
    </source>
</evidence>
<feature type="coiled-coil region" evidence="1">
    <location>
        <begin position="347"/>
        <end position="399"/>
    </location>
</feature>
<dbReference type="EMBL" id="VFRR01000006">
    <property type="protein sequence ID" value="TPE54309.1"/>
    <property type="molecule type" value="Genomic_DNA"/>
</dbReference>